<organism evidence="2 3">
    <name type="scientific">Corynebacterium lowii</name>
    <dbReference type="NCBI Taxonomy" id="1544413"/>
    <lineage>
        <taxon>Bacteria</taxon>
        <taxon>Bacillati</taxon>
        <taxon>Actinomycetota</taxon>
        <taxon>Actinomycetes</taxon>
        <taxon>Mycobacteriales</taxon>
        <taxon>Corynebacteriaceae</taxon>
        <taxon>Corynebacterium</taxon>
    </lineage>
</organism>
<dbReference type="STRING" id="1544413.Clow_01913"/>
<comment type="caution">
    <text evidence="2">The sequence shown here is derived from an EMBL/GenBank/DDBJ whole genome shotgun (WGS) entry which is preliminary data.</text>
</comment>
<dbReference type="Pfam" id="PF13740">
    <property type="entry name" value="ACT_6"/>
    <property type="match status" value="1"/>
</dbReference>
<dbReference type="InterPro" id="IPR002912">
    <property type="entry name" value="ACT_dom"/>
</dbReference>
<proteinExistence type="predicted"/>
<sequence length="85" mass="9505">MTVTGEDHTGIIAAVTTALAHQDINILDVSQTLMDKWFTMILRVEFEESQRGIAAIQQEMAEVEKEQGLTIRLQSEALFSVVNEI</sequence>
<dbReference type="PANTHER" id="PTHR34875:SF6">
    <property type="entry name" value="UPF0237 PROTEIN MJ1558"/>
    <property type="match status" value="1"/>
</dbReference>
<accession>A0A0Q0UCY0</accession>
<evidence type="ECO:0000313" key="2">
    <source>
        <dbReference type="EMBL" id="KQB85779.1"/>
    </source>
</evidence>
<keyword evidence="3" id="KW-1185">Reference proteome</keyword>
<reference evidence="2 3" key="1">
    <citation type="submission" date="2015-10" db="EMBL/GenBank/DDBJ databases">
        <title>Corynebacteirum lowii and Corynebacterium oculi species nova, derived from human clinical disease and and emended description of Corynebacterium mastiditis.</title>
        <authorList>
            <person name="Bernard K."/>
            <person name="Pacheco A.L."/>
            <person name="Mcdougall C."/>
            <person name="Burtx T."/>
            <person name="Weibe D."/>
            <person name="Tyler S."/>
            <person name="Olson A.B."/>
            <person name="Cnockaert M."/>
            <person name="Eguchi H."/>
            <person name="Kuwahara T."/>
            <person name="Nakayama-Imaohji H."/>
            <person name="Boudewijins M."/>
            <person name="Van Hoecke F."/>
            <person name="Bernier A.-M."/>
            <person name="Vandamme P."/>
        </authorList>
    </citation>
    <scope>NUCLEOTIDE SEQUENCE [LARGE SCALE GENOMIC DNA]</scope>
    <source>
        <strain evidence="2 3">NML 130206</strain>
    </source>
</reference>
<feature type="domain" description="ACT" evidence="1">
    <location>
        <begin position="1"/>
        <end position="74"/>
    </location>
</feature>
<dbReference type="InterPro" id="IPR050990">
    <property type="entry name" value="UPF0237/GcvR_regulator"/>
</dbReference>
<gene>
    <name evidence="2" type="ORF">Clow_01913</name>
</gene>
<dbReference type="Gene3D" id="3.30.70.260">
    <property type="match status" value="1"/>
</dbReference>
<dbReference type="AlphaFoldDB" id="A0A0Q0UCY0"/>
<evidence type="ECO:0000313" key="3">
    <source>
        <dbReference type="Proteomes" id="UP000050488"/>
    </source>
</evidence>
<dbReference type="Proteomes" id="UP000050488">
    <property type="component" value="Unassembled WGS sequence"/>
</dbReference>
<evidence type="ECO:0000259" key="1">
    <source>
        <dbReference type="PROSITE" id="PS51671"/>
    </source>
</evidence>
<dbReference type="InterPro" id="IPR045865">
    <property type="entry name" value="ACT-like_dom_sf"/>
</dbReference>
<dbReference type="PROSITE" id="PS51671">
    <property type="entry name" value="ACT"/>
    <property type="match status" value="1"/>
</dbReference>
<dbReference type="SUPFAM" id="SSF55021">
    <property type="entry name" value="ACT-like"/>
    <property type="match status" value="1"/>
</dbReference>
<dbReference type="EMBL" id="LKEV01000006">
    <property type="protein sequence ID" value="KQB85779.1"/>
    <property type="molecule type" value="Genomic_DNA"/>
</dbReference>
<dbReference type="PATRIC" id="fig|1544413.3.peg.1916"/>
<protein>
    <recommendedName>
        <fullName evidence="1">ACT domain-containing protein</fullName>
    </recommendedName>
</protein>
<dbReference type="NCBIfam" id="NF001220">
    <property type="entry name" value="PRK00194.1"/>
    <property type="match status" value="1"/>
</dbReference>
<dbReference type="PANTHER" id="PTHR34875">
    <property type="entry name" value="UPF0237 PROTEIN MJ1558"/>
    <property type="match status" value="1"/>
</dbReference>
<name>A0A0Q0UCY0_9CORY</name>